<organism evidence="2 3">
    <name type="scientific">Dryococelus australis</name>
    <dbReference type="NCBI Taxonomy" id="614101"/>
    <lineage>
        <taxon>Eukaryota</taxon>
        <taxon>Metazoa</taxon>
        <taxon>Ecdysozoa</taxon>
        <taxon>Arthropoda</taxon>
        <taxon>Hexapoda</taxon>
        <taxon>Insecta</taxon>
        <taxon>Pterygota</taxon>
        <taxon>Neoptera</taxon>
        <taxon>Polyneoptera</taxon>
        <taxon>Phasmatodea</taxon>
        <taxon>Verophasmatodea</taxon>
        <taxon>Anareolatae</taxon>
        <taxon>Phasmatidae</taxon>
        <taxon>Eurycanthinae</taxon>
        <taxon>Dryococelus</taxon>
    </lineage>
</organism>
<feature type="region of interest" description="Disordered" evidence="1">
    <location>
        <begin position="1"/>
        <end position="53"/>
    </location>
</feature>
<evidence type="ECO:0000256" key="1">
    <source>
        <dbReference type="SAM" id="MobiDB-lite"/>
    </source>
</evidence>
<keyword evidence="3" id="KW-1185">Reference proteome</keyword>
<comment type="caution">
    <text evidence="2">The sequence shown here is derived from an EMBL/GenBank/DDBJ whole genome shotgun (WGS) entry which is preliminary data.</text>
</comment>
<evidence type="ECO:0000313" key="2">
    <source>
        <dbReference type="EMBL" id="KAJ8882294.1"/>
    </source>
</evidence>
<accession>A0ABQ9HDF2</accession>
<sequence length="248" mass="28040">MKEFAKNAKRRAQPDHSTPARSKETEAWREGSSRQSRVQEKAGGTAAEIKELGRTVNDRDFEITAAAPKDGPQRDFEIAVARRRADDLGRNKRIIPRLPANREVTQEKKTSQRSRNPTFRMLSQEGSEVGDQFISVTSAVRHIAQPFNGSKGKLREVLDNVDTAFDLVHPDKHSVLLKFIKSKIVGGKSKLLARERTGTWEDMKEILEENYATRRTIDYYACRLFNARQGTSEGVPNWGSRVDAMVTI</sequence>
<reference evidence="2 3" key="1">
    <citation type="submission" date="2023-02" db="EMBL/GenBank/DDBJ databases">
        <title>LHISI_Scaffold_Assembly.</title>
        <authorList>
            <person name="Stuart O.P."/>
            <person name="Cleave R."/>
            <person name="Magrath M.J.L."/>
            <person name="Mikheyev A.S."/>
        </authorList>
    </citation>
    <scope>NUCLEOTIDE SEQUENCE [LARGE SCALE GENOMIC DNA]</scope>
    <source>
        <strain evidence="2">Daus_M_001</strain>
        <tissue evidence="2">Leg muscle</tissue>
    </source>
</reference>
<gene>
    <name evidence="2" type="ORF">PR048_014096</name>
</gene>
<proteinExistence type="predicted"/>
<feature type="compositionally biased region" description="Basic and acidic residues" evidence="1">
    <location>
        <begin position="21"/>
        <end position="40"/>
    </location>
</feature>
<protein>
    <submittedName>
        <fullName evidence="2">Uncharacterized protein</fullName>
    </submittedName>
</protein>
<dbReference type="EMBL" id="JARBHB010000005">
    <property type="protein sequence ID" value="KAJ8882294.1"/>
    <property type="molecule type" value="Genomic_DNA"/>
</dbReference>
<evidence type="ECO:0000313" key="3">
    <source>
        <dbReference type="Proteomes" id="UP001159363"/>
    </source>
</evidence>
<name>A0ABQ9HDF2_9NEOP</name>
<dbReference type="Proteomes" id="UP001159363">
    <property type="component" value="Chromosome 4"/>
</dbReference>